<dbReference type="InterPro" id="IPR055170">
    <property type="entry name" value="GFO_IDH_MocA-like_dom"/>
</dbReference>
<dbReference type="RefSeq" id="WP_311421039.1">
    <property type="nucleotide sequence ID" value="NZ_JAVREH010000001.1"/>
</dbReference>
<evidence type="ECO:0000256" key="1">
    <source>
        <dbReference type="ARBA" id="ARBA00023002"/>
    </source>
</evidence>
<dbReference type="Gene3D" id="3.40.50.720">
    <property type="entry name" value="NAD(P)-binding Rossmann-like Domain"/>
    <property type="match status" value="1"/>
</dbReference>
<dbReference type="InterPro" id="IPR050463">
    <property type="entry name" value="Gfo/Idh/MocA_oxidrdct_glycsds"/>
</dbReference>
<evidence type="ECO:0000259" key="3">
    <source>
        <dbReference type="Pfam" id="PF22725"/>
    </source>
</evidence>
<dbReference type="EMBL" id="JAVREH010000001">
    <property type="protein sequence ID" value="MDT0259879.1"/>
    <property type="molecule type" value="Genomic_DNA"/>
</dbReference>
<evidence type="ECO:0000313" key="4">
    <source>
        <dbReference type="EMBL" id="MDT0259879.1"/>
    </source>
</evidence>
<gene>
    <name evidence="4" type="ORF">RM423_00570</name>
</gene>
<protein>
    <submittedName>
        <fullName evidence="4">Gfo/Idh/MocA family oxidoreductase</fullName>
    </submittedName>
</protein>
<dbReference type="PANTHER" id="PTHR43818">
    <property type="entry name" value="BCDNA.GH03377"/>
    <property type="match status" value="1"/>
</dbReference>
<evidence type="ECO:0000259" key="2">
    <source>
        <dbReference type="Pfam" id="PF01408"/>
    </source>
</evidence>
<comment type="caution">
    <text evidence="4">The sequence shown here is derived from an EMBL/GenBank/DDBJ whole genome shotgun (WGS) entry which is preliminary data.</text>
</comment>
<keyword evidence="1" id="KW-0560">Oxidoreductase</keyword>
<organism evidence="4 5">
    <name type="scientific">Jatrophihabitans lederbergiae</name>
    <dbReference type="NCBI Taxonomy" id="3075547"/>
    <lineage>
        <taxon>Bacteria</taxon>
        <taxon>Bacillati</taxon>
        <taxon>Actinomycetota</taxon>
        <taxon>Actinomycetes</taxon>
        <taxon>Jatrophihabitantales</taxon>
        <taxon>Jatrophihabitantaceae</taxon>
        <taxon>Jatrophihabitans</taxon>
    </lineage>
</organism>
<dbReference type="SUPFAM" id="SSF55347">
    <property type="entry name" value="Glyceraldehyde-3-phosphate dehydrogenase-like, C-terminal domain"/>
    <property type="match status" value="1"/>
</dbReference>
<name>A0ABU2J5U3_9ACTN</name>
<dbReference type="Gene3D" id="3.30.360.10">
    <property type="entry name" value="Dihydrodipicolinate Reductase, domain 2"/>
    <property type="match status" value="1"/>
</dbReference>
<feature type="domain" description="Gfo/Idh/MocA-like oxidoreductase N-terminal" evidence="2">
    <location>
        <begin position="1"/>
        <end position="115"/>
    </location>
</feature>
<dbReference type="Pfam" id="PF22725">
    <property type="entry name" value="GFO_IDH_MocA_C3"/>
    <property type="match status" value="1"/>
</dbReference>
<reference evidence="5" key="1">
    <citation type="submission" date="2023-07" db="EMBL/GenBank/DDBJ databases">
        <title>30 novel species of actinomycetes from the DSMZ collection.</title>
        <authorList>
            <person name="Nouioui I."/>
        </authorList>
    </citation>
    <scope>NUCLEOTIDE SEQUENCE [LARGE SCALE GENOMIC DNA]</scope>
    <source>
        <strain evidence="5">DSM 44399</strain>
    </source>
</reference>
<evidence type="ECO:0000313" key="5">
    <source>
        <dbReference type="Proteomes" id="UP001183176"/>
    </source>
</evidence>
<dbReference type="InterPro" id="IPR000683">
    <property type="entry name" value="Gfo/Idh/MocA-like_OxRdtase_N"/>
</dbReference>
<proteinExistence type="predicted"/>
<dbReference type="InterPro" id="IPR036291">
    <property type="entry name" value="NAD(P)-bd_dom_sf"/>
</dbReference>
<dbReference type="Pfam" id="PF01408">
    <property type="entry name" value="GFO_IDH_MocA"/>
    <property type="match status" value="1"/>
</dbReference>
<keyword evidence="5" id="KW-1185">Reference proteome</keyword>
<dbReference type="SUPFAM" id="SSF51735">
    <property type="entry name" value="NAD(P)-binding Rossmann-fold domains"/>
    <property type="match status" value="1"/>
</dbReference>
<feature type="domain" description="GFO/IDH/MocA-like oxidoreductase" evidence="3">
    <location>
        <begin position="150"/>
        <end position="236"/>
    </location>
</feature>
<dbReference type="PANTHER" id="PTHR43818:SF11">
    <property type="entry name" value="BCDNA.GH03377"/>
    <property type="match status" value="1"/>
</dbReference>
<dbReference type="Proteomes" id="UP001183176">
    <property type="component" value="Unassembled WGS sequence"/>
</dbReference>
<sequence>MRIGLVGNGYWARATHAAGLQAEPSVQLAGVWGRDLGKSQALAADLDITPYDDVDQMFADVDAVAFSVPPHVQSELAVRAARLGKHLLLEKPIAVTPAAAAELAAVVDAAGVASVVFFTGRYDAAQRAWVEQTARRTDWDAAAGLWLGSAFASDSPFDTPWRHEKGGLWDVGPHALAMLSGVLGPIERITARAGRRDLVHLVTGHASGASATYSVSIDTPEAAAVTSLTVWGPAGRTELPAGPADPSAALATAARELAAAARQQHPSHPLDVHFGRHVVDLLADAQSQLAAG</sequence>
<accession>A0ABU2J5U3</accession>